<dbReference type="STRING" id="1182545.A0A072PSX5"/>
<dbReference type="EMBL" id="AMGV01000004">
    <property type="protein sequence ID" value="KEF58620.1"/>
    <property type="molecule type" value="Genomic_DNA"/>
</dbReference>
<gene>
    <name evidence="1" type="ORF">A1O9_06546</name>
</gene>
<dbReference type="Gene3D" id="3.40.1190.20">
    <property type="match status" value="1"/>
</dbReference>
<reference evidence="1 2" key="1">
    <citation type="submission" date="2013-03" db="EMBL/GenBank/DDBJ databases">
        <title>The Genome Sequence of Exophiala aquamarina CBS 119918.</title>
        <authorList>
            <consortium name="The Broad Institute Genomics Platform"/>
            <person name="Cuomo C."/>
            <person name="de Hoog S."/>
            <person name="Gorbushina A."/>
            <person name="Walker B."/>
            <person name="Young S.K."/>
            <person name="Zeng Q."/>
            <person name="Gargeya S."/>
            <person name="Fitzgerald M."/>
            <person name="Haas B."/>
            <person name="Abouelleil A."/>
            <person name="Allen A.W."/>
            <person name="Alvarado L."/>
            <person name="Arachchi H.M."/>
            <person name="Berlin A.M."/>
            <person name="Chapman S.B."/>
            <person name="Gainer-Dewar J."/>
            <person name="Goldberg J."/>
            <person name="Griggs A."/>
            <person name="Gujja S."/>
            <person name="Hansen M."/>
            <person name="Howarth C."/>
            <person name="Imamovic A."/>
            <person name="Ireland A."/>
            <person name="Larimer J."/>
            <person name="McCowan C."/>
            <person name="Murphy C."/>
            <person name="Pearson M."/>
            <person name="Poon T.W."/>
            <person name="Priest M."/>
            <person name="Roberts A."/>
            <person name="Saif S."/>
            <person name="Shea T."/>
            <person name="Sisk P."/>
            <person name="Sykes S."/>
            <person name="Wortman J."/>
            <person name="Nusbaum C."/>
            <person name="Birren B."/>
        </authorList>
    </citation>
    <scope>NUCLEOTIDE SEQUENCE [LARGE SCALE GENOMIC DNA]</scope>
    <source>
        <strain evidence="1 2">CBS 119918</strain>
    </source>
</reference>
<dbReference type="InterPro" id="IPR029056">
    <property type="entry name" value="Ribokinase-like"/>
</dbReference>
<organism evidence="1 2">
    <name type="scientific">Exophiala aquamarina CBS 119918</name>
    <dbReference type="NCBI Taxonomy" id="1182545"/>
    <lineage>
        <taxon>Eukaryota</taxon>
        <taxon>Fungi</taxon>
        <taxon>Dikarya</taxon>
        <taxon>Ascomycota</taxon>
        <taxon>Pezizomycotina</taxon>
        <taxon>Eurotiomycetes</taxon>
        <taxon>Chaetothyriomycetidae</taxon>
        <taxon>Chaetothyriales</taxon>
        <taxon>Herpotrichiellaceae</taxon>
        <taxon>Exophiala</taxon>
    </lineage>
</organism>
<sequence length="86" mass="9958">MTYDEFVEVSASLGTNVTWYHFEGRLPDVIIKRIRHLKKNFSESRVSVELEKPAREGFQELAHEADVVFYSKSWAAVSNHLGARIY</sequence>
<evidence type="ECO:0000313" key="1">
    <source>
        <dbReference type="EMBL" id="KEF58620.1"/>
    </source>
</evidence>
<evidence type="ECO:0000313" key="2">
    <source>
        <dbReference type="Proteomes" id="UP000027920"/>
    </source>
</evidence>
<dbReference type="AlphaFoldDB" id="A0A072PSX5"/>
<dbReference type="GeneID" id="25281463"/>
<proteinExistence type="predicted"/>
<comment type="caution">
    <text evidence="1">The sequence shown here is derived from an EMBL/GenBank/DDBJ whole genome shotgun (WGS) entry which is preliminary data.</text>
</comment>
<name>A0A072PSX5_9EURO</name>
<dbReference type="RefSeq" id="XP_013261210.1">
    <property type="nucleotide sequence ID" value="XM_013405756.1"/>
</dbReference>
<keyword evidence="2" id="KW-1185">Reference proteome</keyword>
<dbReference type="VEuPathDB" id="FungiDB:A1O9_06546"/>
<protein>
    <submittedName>
        <fullName evidence="1">Uncharacterized protein</fullName>
    </submittedName>
</protein>
<dbReference type="OrthoDB" id="204058at2759"/>
<accession>A0A072PSX5</accession>
<dbReference type="HOGENOM" id="CLU_2497904_0_0_1"/>
<dbReference type="Proteomes" id="UP000027920">
    <property type="component" value="Unassembled WGS sequence"/>
</dbReference>